<dbReference type="EMBL" id="GGEC01074234">
    <property type="protein sequence ID" value="MBX54718.1"/>
    <property type="molecule type" value="Transcribed_RNA"/>
</dbReference>
<feature type="region of interest" description="Disordered" evidence="1">
    <location>
        <begin position="1"/>
        <end position="45"/>
    </location>
</feature>
<proteinExistence type="predicted"/>
<accession>A0A2P2PIX8</accession>
<dbReference type="AlphaFoldDB" id="A0A2P2PIX8"/>
<protein>
    <submittedName>
        <fullName evidence="2">Uncharacterized protein</fullName>
    </submittedName>
</protein>
<evidence type="ECO:0000256" key="1">
    <source>
        <dbReference type="SAM" id="MobiDB-lite"/>
    </source>
</evidence>
<feature type="compositionally biased region" description="Polar residues" evidence="1">
    <location>
        <begin position="16"/>
        <end position="27"/>
    </location>
</feature>
<sequence>MSGTDSPPHPLRSPFPITSTNRNSSSHHCGATVRETGSNSGAGNCNKFLFGPVHAVELG</sequence>
<evidence type="ECO:0000313" key="2">
    <source>
        <dbReference type="EMBL" id="MBX54718.1"/>
    </source>
</evidence>
<organism evidence="2">
    <name type="scientific">Rhizophora mucronata</name>
    <name type="common">Asiatic mangrove</name>
    <dbReference type="NCBI Taxonomy" id="61149"/>
    <lineage>
        <taxon>Eukaryota</taxon>
        <taxon>Viridiplantae</taxon>
        <taxon>Streptophyta</taxon>
        <taxon>Embryophyta</taxon>
        <taxon>Tracheophyta</taxon>
        <taxon>Spermatophyta</taxon>
        <taxon>Magnoliopsida</taxon>
        <taxon>eudicotyledons</taxon>
        <taxon>Gunneridae</taxon>
        <taxon>Pentapetalae</taxon>
        <taxon>rosids</taxon>
        <taxon>fabids</taxon>
        <taxon>Malpighiales</taxon>
        <taxon>Rhizophoraceae</taxon>
        <taxon>Rhizophora</taxon>
    </lineage>
</organism>
<name>A0A2P2PIX8_RHIMU</name>
<reference evidence="2" key="1">
    <citation type="submission" date="2018-02" db="EMBL/GenBank/DDBJ databases">
        <title>Rhizophora mucronata_Transcriptome.</title>
        <authorList>
            <person name="Meera S.P."/>
            <person name="Sreeshan A."/>
            <person name="Augustine A."/>
        </authorList>
    </citation>
    <scope>NUCLEOTIDE SEQUENCE</scope>
    <source>
        <tissue evidence="2">Leaf</tissue>
    </source>
</reference>